<comment type="similarity">
    <text evidence="1">Belongs to the peptidase S1 family. CLIP subfamily.</text>
</comment>
<protein>
    <submittedName>
        <fullName evidence="3">Putative salivary serine protease</fullName>
    </submittedName>
</protein>
<evidence type="ECO:0000259" key="2">
    <source>
        <dbReference type="PROSITE" id="PS50240"/>
    </source>
</evidence>
<keyword evidence="3" id="KW-0645">Protease</keyword>
<evidence type="ECO:0000313" key="3">
    <source>
        <dbReference type="EMBL" id="JAA93425.1"/>
    </source>
</evidence>
<reference evidence="3" key="1">
    <citation type="journal article" date="2013" name="BMC Genomics">
        <title>A deep insight into the sialotranscriptome of the mosquito, Psorophora albipes.</title>
        <authorList>
            <person name="Chagas A.C."/>
            <person name="Calvo E."/>
            <person name="Rios-Velasquez C.M."/>
            <person name="Pessoa F.A."/>
            <person name="Medeiros J.F."/>
            <person name="Ribeiro J.M."/>
        </authorList>
    </citation>
    <scope>NUCLEOTIDE SEQUENCE</scope>
</reference>
<dbReference type="AlphaFoldDB" id="T1DDG0"/>
<keyword evidence="3" id="KW-0378">Hydrolase</keyword>
<accession>T1DDG0</accession>
<sequence>HPGFVAGKSRFDVAVLEIPSSYPLQNSSTAEHLSLEWAYGHTVKIYGWGMLSNGGNESSRVIYFKTRSVDMILLPPNRCISRMGSYFAQDQHICLMPKTNETLCFGFTGAPVVLERRLLGMVEFGEATCSLDSPVVGIRLSPFADFLDIGPKNIFSRMGDTFQKFMRIIMGVFT</sequence>
<name>T1DDG0_9DIPT</name>
<dbReference type="SUPFAM" id="SSF50494">
    <property type="entry name" value="Trypsin-like serine proteases"/>
    <property type="match status" value="1"/>
</dbReference>
<dbReference type="InterPro" id="IPR009003">
    <property type="entry name" value="Peptidase_S1_PA"/>
</dbReference>
<dbReference type="GO" id="GO:0006508">
    <property type="term" value="P:proteolysis"/>
    <property type="evidence" value="ECO:0007669"/>
    <property type="project" value="UniProtKB-KW"/>
</dbReference>
<feature type="domain" description="Peptidase S1" evidence="2">
    <location>
        <begin position="1"/>
        <end position="171"/>
    </location>
</feature>
<dbReference type="InterPro" id="IPR001254">
    <property type="entry name" value="Trypsin_dom"/>
</dbReference>
<proteinExistence type="evidence at transcript level"/>
<organism evidence="3">
    <name type="scientific">Psorophora albipes</name>
    <dbReference type="NCBI Taxonomy" id="869069"/>
    <lineage>
        <taxon>Eukaryota</taxon>
        <taxon>Metazoa</taxon>
        <taxon>Ecdysozoa</taxon>
        <taxon>Arthropoda</taxon>
        <taxon>Hexapoda</taxon>
        <taxon>Insecta</taxon>
        <taxon>Pterygota</taxon>
        <taxon>Neoptera</taxon>
        <taxon>Endopterygota</taxon>
        <taxon>Diptera</taxon>
        <taxon>Nematocera</taxon>
        <taxon>Culicoidea</taxon>
        <taxon>Culicidae</taxon>
        <taxon>Culicinae</taxon>
        <taxon>Aedini</taxon>
        <taxon>Psorophora</taxon>
    </lineage>
</organism>
<feature type="non-terminal residue" evidence="3">
    <location>
        <position position="1"/>
    </location>
</feature>
<dbReference type="GO" id="GO:0004252">
    <property type="term" value="F:serine-type endopeptidase activity"/>
    <property type="evidence" value="ECO:0007669"/>
    <property type="project" value="InterPro"/>
</dbReference>
<dbReference type="EMBL" id="GALA01001427">
    <property type="protein sequence ID" value="JAA93425.1"/>
    <property type="molecule type" value="mRNA"/>
</dbReference>
<dbReference type="Pfam" id="PF00089">
    <property type="entry name" value="Trypsin"/>
    <property type="match status" value="1"/>
</dbReference>
<dbReference type="InterPro" id="IPR043504">
    <property type="entry name" value="Peptidase_S1_PA_chymotrypsin"/>
</dbReference>
<dbReference type="Gene3D" id="2.40.10.10">
    <property type="entry name" value="Trypsin-like serine proteases"/>
    <property type="match status" value="1"/>
</dbReference>
<evidence type="ECO:0000256" key="1">
    <source>
        <dbReference type="ARBA" id="ARBA00024195"/>
    </source>
</evidence>
<dbReference type="PROSITE" id="PS50240">
    <property type="entry name" value="TRYPSIN_DOM"/>
    <property type="match status" value="1"/>
</dbReference>